<evidence type="ECO:0000256" key="6">
    <source>
        <dbReference type="ARBA" id="ARBA00022840"/>
    </source>
</evidence>
<keyword evidence="2 9" id="KW-0436">Ligase</keyword>
<comment type="similarity">
    <text evidence="9">Belongs to the dethiobiotin synthetase family.</text>
</comment>
<comment type="subcellular location">
    <subcellularLocation>
        <location evidence="9">Cytoplasm</location>
    </subcellularLocation>
</comment>
<dbReference type="Gene3D" id="3.40.50.300">
    <property type="entry name" value="P-loop containing nucleotide triphosphate hydrolases"/>
    <property type="match status" value="1"/>
</dbReference>
<comment type="function">
    <text evidence="9">Catalyzes a mechanistically unusual reaction, the ATP-dependent insertion of CO2 between the N7 and N8 nitrogen atoms of 7,8-diaminopelargonic acid (DAPA, also called 7,8-diammoniononanoate) to form a ureido ring.</text>
</comment>
<keyword evidence="1 9" id="KW-0963">Cytoplasm</keyword>
<feature type="binding site" evidence="9">
    <location>
        <position position="42"/>
    </location>
    <ligand>
        <name>substrate</name>
    </ligand>
</feature>
<feature type="binding site" evidence="9">
    <location>
        <position position="117"/>
    </location>
    <ligand>
        <name>Mg(2+)</name>
        <dbReference type="ChEBI" id="CHEBI:18420"/>
    </ligand>
</feature>
<dbReference type="NCBIfam" id="TIGR00347">
    <property type="entry name" value="bioD"/>
    <property type="match status" value="1"/>
</dbReference>
<organism evidence="10 11">
    <name type="scientific">Campylobacter pinnipediorum subsp. pinnipediorum</name>
    <dbReference type="NCBI Taxonomy" id="1660067"/>
    <lineage>
        <taxon>Bacteria</taxon>
        <taxon>Pseudomonadati</taxon>
        <taxon>Campylobacterota</taxon>
        <taxon>Epsilonproteobacteria</taxon>
        <taxon>Campylobacterales</taxon>
        <taxon>Campylobacteraceae</taxon>
        <taxon>Campylobacter</taxon>
    </lineage>
</organism>
<dbReference type="PIRSF" id="PIRSF006755">
    <property type="entry name" value="DTB_synth"/>
    <property type="match status" value="1"/>
</dbReference>
<dbReference type="EMBL" id="MCRK01000039">
    <property type="protein sequence ID" value="OPA76377.1"/>
    <property type="molecule type" value="Genomic_DNA"/>
</dbReference>
<feature type="active site" evidence="9">
    <location>
        <position position="38"/>
    </location>
</feature>
<comment type="caution">
    <text evidence="9">Lacks conserved residue(s) required for the propagation of feature annotation.</text>
</comment>
<comment type="catalytic activity">
    <reaction evidence="8">
        <text>(7R,8S)-8-amino-7-(carboxyamino)nonanoate + ATP = (4R,5S)-dethiobiotin + ADP + phosphate + H(+)</text>
        <dbReference type="Rhea" id="RHEA:63684"/>
        <dbReference type="ChEBI" id="CHEBI:15378"/>
        <dbReference type="ChEBI" id="CHEBI:30616"/>
        <dbReference type="ChEBI" id="CHEBI:43474"/>
        <dbReference type="ChEBI" id="CHEBI:149470"/>
        <dbReference type="ChEBI" id="CHEBI:149473"/>
        <dbReference type="ChEBI" id="CHEBI:456216"/>
    </reaction>
</comment>
<dbReference type="RefSeq" id="WP_078415584.1">
    <property type="nucleotide sequence ID" value="NZ_CP012546.1"/>
</dbReference>
<feature type="binding site" evidence="9">
    <location>
        <begin position="13"/>
        <end position="18"/>
    </location>
    <ligand>
        <name>ATP</name>
        <dbReference type="ChEBI" id="CHEBI:30616"/>
    </ligand>
</feature>
<comment type="pathway">
    <text evidence="9">Cofactor biosynthesis; biotin biosynthesis; biotin from 7,8-diaminononanoate: step 1/2.</text>
</comment>
<evidence type="ECO:0000256" key="2">
    <source>
        <dbReference type="ARBA" id="ARBA00022598"/>
    </source>
</evidence>
<dbReference type="AlphaFoldDB" id="A0AAX0L959"/>
<dbReference type="GO" id="GO:0009102">
    <property type="term" value="P:biotin biosynthetic process"/>
    <property type="evidence" value="ECO:0007669"/>
    <property type="project" value="UniProtKB-UniRule"/>
</dbReference>
<dbReference type="PANTHER" id="PTHR43210">
    <property type="entry name" value="DETHIOBIOTIN SYNTHETASE"/>
    <property type="match status" value="1"/>
</dbReference>
<dbReference type="GO" id="GO:0004141">
    <property type="term" value="F:dethiobiotin synthase activity"/>
    <property type="evidence" value="ECO:0007669"/>
    <property type="project" value="UniProtKB-UniRule"/>
</dbReference>
<dbReference type="InterPro" id="IPR027417">
    <property type="entry name" value="P-loop_NTPase"/>
</dbReference>
<dbReference type="GO" id="GO:0005524">
    <property type="term" value="F:ATP binding"/>
    <property type="evidence" value="ECO:0007669"/>
    <property type="project" value="UniProtKB-UniRule"/>
</dbReference>
<dbReference type="GO" id="GO:0000287">
    <property type="term" value="F:magnesium ion binding"/>
    <property type="evidence" value="ECO:0007669"/>
    <property type="project" value="UniProtKB-UniRule"/>
</dbReference>
<sequence length="221" mass="24564">MKNSIFITGTSTDVGKTYISALICKNMSIKNINVGYFKPVASGNMKDKNGNLIVGDVHFVKEFSGIKFDEKNMYSFAYERAYSPHLACKFEKNPPKMDKILKDIKSISNDSDFLVIEGSGGIVCPLRWDNEKIMQIDIVRLLGCEILIVADAGLGGINSTILTIEYLRSQDIKIKGIVLNNFDETSDICNDNKTMIEQIGKVEILAIIKPNDTDININLSV</sequence>
<proteinExistence type="inferred from homology"/>
<protein>
    <recommendedName>
        <fullName evidence="9">ATP-dependent dethiobiotin synthetase BioD</fullName>
        <ecNumber evidence="9">6.3.3.3</ecNumber>
    </recommendedName>
    <alternativeName>
        <fullName evidence="9">DTB synthetase</fullName>
        <shortName evidence="9">DTBS</shortName>
    </alternativeName>
    <alternativeName>
        <fullName evidence="9">Dethiobiotin synthase</fullName>
    </alternativeName>
</protein>
<feature type="binding site" evidence="9">
    <location>
        <position position="56"/>
    </location>
    <ligand>
        <name>Mg(2+)</name>
        <dbReference type="ChEBI" id="CHEBI:18420"/>
    </ligand>
</feature>
<evidence type="ECO:0000256" key="7">
    <source>
        <dbReference type="ARBA" id="ARBA00022842"/>
    </source>
</evidence>
<keyword evidence="7 9" id="KW-0460">Magnesium</keyword>
<dbReference type="SUPFAM" id="SSF52540">
    <property type="entry name" value="P-loop containing nucleoside triphosphate hydrolases"/>
    <property type="match status" value="1"/>
</dbReference>
<accession>A0AAX0L959</accession>
<gene>
    <name evidence="9" type="primary">bioD</name>
    <name evidence="10" type="ORF">BFG04_04635</name>
</gene>
<feature type="binding site" evidence="9">
    <location>
        <position position="56"/>
    </location>
    <ligand>
        <name>ATP</name>
        <dbReference type="ChEBI" id="CHEBI:30616"/>
    </ligand>
</feature>
<evidence type="ECO:0000256" key="5">
    <source>
        <dbReference type="ARBA" id="ARBA00022756"/>
    </source>
</evidence>
<dbReference type="GO" id="GO:0005829">
    <property type="term" value="C:cytosol"/>
    <property type="evidence" value="ECO:0007669"/>
    <property type="project" value="TreeGrafter"/>
</dbReference>
<name>A0AAX0L959_9BACT</name>
<dbReference type="InterPro" id="IPR004472">
    <property type="entry name" value="DTB_synth_BioD"/>
</dbReference>
<dbReference type="PANTHER" id="PTHR43210:SF2">
    <property type="entry name" value="ATP-DEPENDENT DETHIOBIOTIN SYNTHETASE BIOD 2"/>
    <property type="match status" value="1"/>
</dbReference>
<comment type="cofactor">
    <cofactor evidence="9">
        <name>Mg(2+)</name>
        <dbReference type="ChEBI" id="CHEBI:18420"/>
    </cofactor>
</comment>
<feature type="binding site" evidence="9">
    <location>
        <begin position="117"/>
        <end position="120"/>
    </location>
    <ligand>
        <name>ATP</name>
        <dbReference type="ChEBI" id="CHEBI:30616"/>
    </ligand>
</feature>
<keyword evidence="3 9" id="KW-0479">Metal-binding</keyword>
<feature type="binding site" evidence="9">
    <location>
        <position position="211"/>
    </location>
    <ligand>
        <name>ATP</name>
        <dbReference type="ChEBI" id="CHEBI:30616"/>
    </ligand>
</feature>
<evidence type="ECO:0000256" key="1">
    <source>
        <dbReference type="ARBA" id="ARBA00022490"/>
    </source>
</evidence>
<dbReference type="Proteomes" id="UP000189728">
    <property type="component" value="Unassembled WGS sequence"/>
</dbReference>
<feature type="binding site" evidence="9">
    <location>
        <begin position="180"/>
        <end position="181"/>
    </location>
    <ligand>
        <name>ATP</name>
        <dbReference type="ChEBI" id="CHEBI:30616"/>
    </ligand>
</feature>
<keyword evidence="6 9" id="KW-0067">ATP-binding</keyword>
<evidence type="ECO:0000256" key="4">
    <source>
        <dbReference type="ARBA" id="ARBA00022741"/>
    </source>
</evidence>
<evidence type="ECO:0000313" key="10">
    <source>
        <dbReference type="EMBL" id="OPA76377.1"/>
    </source>
</evidence>
<keyword evidence="4 9" id="KW-0547">Nucleotide-binding</keyword>
<evidence type="ECO:0000256" key="8">
    <source>
        <dbReference type="ARBA" id="ARBA00047386"/>
    </source>
</evidence>
<dbReference type="Pfam" id="PF13500">
    <property type="entry name" value="AAA_26"/>
    <property type="match status" value="1"/>
</dbReference>
<feature type="binding site" evidence="9">
    <location>
        <position position="17"/>
    </location>
    <ligand>
        <name>Mg(2+)</name>
        <dbReference type="ChEBI" id="CHEBI:18420"/>
    </ligand>
</feature>
<dbReference type="HAMAP" id="MF_00336">
    <property type="entry name" value="BioD"/>
    <property type="match status" value="1"/>
</dbReference>
<evidence type="ECO:0000313" key="11">
    <source>
        <dbReference type="Proteomes" id="UP000189728"/>
    </source>
</evidence>
<comment type="subunit">
    <text evidence="9">Homodimer.</text>
</comment>
<dbReference type="EC" id="6.3.3.3" evidence="9"/>
<reference evidence="10 11" key="1">
    <citation type="submission" date="2016-08" db="EMBL/GenBank/DDBJ databases">
        <title>Campylobacter species from sea mammals.</title>
        <authorList>
            <person name="Gilbert M.J."/>
            <person name="Byrne B.A."/>
            <person name="Zomer A.L."/>
            <person name="Wagenaar J.A."/>
        </authorList>
    </citation>
    <scope>NUCLEOTIDE SEQUENCE [LARGE SCALE GENOMIC DNA]</scope>
    <source>
        <strain evidence="10 11">1105248</strain>
    </source>
</reference>
<comment type="catalytic activity">
    <reaction evidence="9">
        <text>(7R,8S)-7,8-diammoniononanoate + CO2 + ATP = (4R,5S)-dethiobiotin + ADP + phosphate + 3 H(+)</text>
        <dbReference type="Rhea" id="RHEA:15805"/>
        <dbReference type="ChEBI" id="CHEBI:15378"/>
        <dbReference type="ChEBI" id="CHEBI:16526"/>
        <dbReference type="ChEBI" id="CHEBI:30616"/>
        <dbReference type="ChEBI" id="CHEBI:43474"/>
        <dbReference type="ChEBI" id="CHEBI:149469"/>
        <dbReference type="ChEBI" id="CHEBI:149473"/>
        <dbReference type="ChEBI" id="CHEBI:456216"/>
        <dbReference type="EC" id="6.3.3.3"/>
    </reaction>
</comment>
<dbReference type="CDD" id="cd03109">
    <property type="entry name" value="DTBS"/>
    <property type="match status" value="1"/>
</dbReference>
<evidence type="ECO:0000256" key="3">
    <source>
        <dbReference type="ARBA" id="ARBA00022723"/>
    </source>
</evidence>
<comment type="caution">
    <text evidence="10">The sequence shown here is derived from an EMBL/GenBank/DDBJ whole genome shotgun (WGS) entry which is preliminary data.</text>
</comment>
<evidence type="ECO:0000256" key="9">
    <source>
        <dbReference type="HAMAP-Rule" id="MF_00336"/>
    </source>
</evidence>
<keyword evidence="5 9" id="KW-0093">Biotin biosynthesis</keyword>